<dbReference type="HOGENOM" id="CLU_3204683_0_0_10"/>
<reference evidence="1 2" key="1">
    <citation type="journal article" date="2009" name="J. Bacteriol.">
        <title>Complete genome sequence of Robiginitalea biformata HTCC2501.</title>
        <authorList>
            <person name="Oh H.M."/>
            <person name="Giovannoni S.J."/>
            <person name="Lee K."/>
            <person name="Ferriera S."/>
            <person name="Johnson J."/>
            <person name="Cho J.C."/>
        </authorList>
    </citation>
    <scope>NUCLEOTIDE SEQUENCE [LARGE SCALE GENOMIC DNA]</scope>
    <source>
        <strain evidence="2">ATCC BAA-864 / HTCC2501 / KCTC 12146</strain>
    </source>
</reference>
<evidence type="ECO:0000313" key="2">
    <source>
        <dbReference type="Proteomes" id="UP000009049"/>
    </source>
</evidence>
<evidence type="ECO:0000313" key="1">
    <source>
        <dbReference type="EMBL" id="EAR16460.1"/>
    </source>
</evidence>
<accession>A4CHQ2</accession>
<dbReference type="AlphaFoldDB" id="A4CHQ2"/>
<proteinExistence type="predicted"/>
<keyword evidence="2" id="KW-1185">Reference proteome</keyword>
<dbReference type="KEGG" id="rbi:RB2501_06160"/>
<name>A4CHQ2_ROBBH</name>
<dbReference type="STRING" id="313596.RB2501_06160"/>
<organism evidence="1 2">
    <name type="scientific">Robiginitalea biformata (strain ATCC BAA-864 / DSM 15991 / KCTC 12146 / HTCC2501)</name>
    <dbReference type="NCBI Taxonomy" id="313596"/>
    <lineage>
        <taxon>Bacteria</taxon>
        <taxon>Pseudomonadati</taxon>
        <taxon>Bacteroidota</taxon>
        <taxon>Flavobacteriia</taxon>
        <taxon>Flavobacteriales</taxon>
        <taxon>Flavobacteriaceae</taxon>
        <taxon>Robiginitalea</taxon>
    </lineage>
</organism>
<sequence>MNIYLNLKESCPNFWGIYIITNSRIFSRSFYPFNYDCKFFNNGFI</sequence>
<dbReference type="Proteomes" id="UP000009049">
    <property type="component" value="Chromosome"/>
</dbReference>
<protein>
    <submittedName>
        <fullName evidence="1">Uncharacterized protein</fullName>
    </submittedName>
</protein>
<dbReference type="EMBL" id="CP001712">
    <property type="protein sequence ID" value="EAR16460.1"/>
    <property type="molecule type" value="Genomic_DNA"/>
</dbReference>
<gene>
    <name evidence="1" type="ordered locus">RB2501_06160</name>
</gene>